<dbReference type="Gene3D" id="1.20.1280.50">
    <property type="match status" value="1"/>
</dbReference>
<reference evidence="3 4" key="1">
    <citation type="journal article" date="2018" name="G3 (Bethesda)">
        <title>Phylogenetic and Phylogenomic Definition of Rhizopus Species.</title>
        <authorList>
            <person name="Gryganskyi A.P."/>
            <person name="Golan J."/>
            <person name="Dolatabadi S."/>
            <person name="Mondo S."/>
            <person name="Robb S."/>
            <person name="Idnurm A."/>
            <person name="Muszewska A."/>
            <person name="Steczkiewicz K."/>
            <person name="Masonjones S."/>
            <person name="Liao H.L."/>
            <person name="Gajdeczka M.T."/>
            <person name="Anike F."/>
            <person name="Vuek A."/>
            <person name="Anishchenko I.M."/>
            <person name="Voigt K."/>
            <person name="de Hoog G.S."/>
            <person name="Smith M.E."/>
            <person name="Heitman J."/>
            <person name="Vilgalys R."/>
            <person name="Stajich J.E."/>
        </authorList>
    </citation>
    <scope>NUCLEOTIDE SEQUENCE [LARGE SCALE GENOMIC DNA]</scope>
    <source>
        <strain evidence="3 4">LSU 92-RS-03</strain>
    </source>
</reference>
<evidence type="ECO:0000259" key="2">
    <source>
        <dbReference type="PROSITE" id="PS50181"/>
    </source>
</evidence>
<feature type="domain" description="F-box" evidence="2">
    <location>
        <begin position="141"/>
        <end position="188"/>
    </location>
</feature>
<proteinExistence type="predicted"/>
<dbReference type="STRING" id="4846.A0A367JZS2"/>
<dbReference type="GO" id="GO:0031146">
    <property type="term" value="P:SCF-dependent proteasomal ubiquitin-dependent protein catabolic process"/>
    <property type="evidence" value="ECO:0007669"/>
    <property type="project" value="TreeGrafter"/>
</dbReference>
<dbReference type="Pfam" id="PF12937">
    <property type="entry name" value="F-box-like"/>
    <property type="match status" value="1"/>
</dbReference>
<gene>
    <name evidence="3" type="ORF">CU098_007879</name>
</gene>
<feature type="chain" id="PRO_5017025294" description="F-box domain-containing protein" evidence="1">
    <location>
        <begin position="17"/>
        <end position="582"/>
    </location>
</feature>
<dbReference type="PROSITE" id="PS50181">
    <property type="entry name" value="FBOX"/>
    <property type="match status" value="1"/>
</dbReference>
<dbReference type="Gene3D" id="1.25.40.10">
    <property type="entry name" value="Tetratricopeptide repeat domain"/>
    <property type="match status" value="1"/>
</dbReference>
<dbReference type="InterPro" id="IPR001810">
    <property type="entry name" value="F-box_dom"/>
</dbReference>
<dbReference type="InterPro" id="IPR011990">
    <property type="entry name" value="TPR-like_helical_dom_sf"/>
</dbReference>
<organism evidence="3 4">
    <name type="scientific">Rhizopus stolonifer</name>
    <name type="common">Rhizopus nigricans</name>
    <dbReference type="NCBI Taxonomy" id="4846"/>
    <lineage>
        <taxon>Eukaryota</taxon>
        <taxon>Fungi</taxon>
        <taxon>Fungi incertae sedis</taxon>
        <taxon>Mucoromycota</taxon>
        <taxon>Mucoromycotina</taxon>
        <taxon>Mucoromycetes</taxon>
        <taxon>Mucorales</taxon>
        <taxon>Mucorineae</taxon>
        <taxon>Rhizopodaceae</taxon>
        <taxon>Rhizopus</taxon>
    </lineage>
</organism>
<dbReference type="EMBL" id="PJQM01002435">
    <property type="protein sequence ID" value="RCH95397.1"/>
    <property type="molecule type" value="Genomic_DNA"/>
</dbReference>
<dbReference type="PANTHER" id="PTHR13318">
    <property type="entry name" value="PARTNER OF PAIRED, ISOFORM B-RELATED"/>
    <property type="match status" value="1"/>
</dbReference>
<evidence type="ECO:0000313" key="3">
    <source>
        <dbReference type="EMBL" id="RCH95397.1"/>
    </source>
</evidence>
<evidence type="ECO:0000256" key="1">
    <source>
        <dbReference type="SAM" id="SignalP"/>
    </source>
</evidence>
<sequence>MATLLLLGFMISKSIPQKKKSCQTFSDIYDVAECLFQQGNYTEAYRVFYELGETFHYQQASCAWYQIQCLLALGHWRQVIMSCHRQLERHPYQQKWRYIACETYLERKDYTLAWEEIKHTDNAARKRIVYEGLLSQHNQRNDILDYLTFDLASEVFKYLDLASLARCTCVSKRWRYFLISNAYLWNDLELTNRKLGHIWIHTLHTYLNRLHTVPLTRLVIEHQKIHGEQLLTALVNHQCQKLKTLILTDVICTPTLFFHALEYIGSVLHKLEWTGSSVQLNDLIKILPKTSQQLKHLAIKNCFTAYCESGPSFEDLEAYGETLPSSFVSGGNSFHALDSLELSSIHGLKTTHLAHILSQCSHISRLVLDHCLVDIVPVINMIRTTCPCLTQFCYARNQLCQQYDAMYRPRRQQRQQRQFHDHLPWTELRIHFTSAFTNPMLQDILFDSAATLNVLDLYGSAFISDNAFGDQRLTGLKELSLGECYSLSTRCIVQLIDQNPLLEKVNLSGLTAIHDIVLVSLSGCEYLHTLNLSNCHLNVTHEAYKQFIDRRCHSMRQVDLQDSILSKDLLLYTMIKLKTHII</sequence>
<evidence type="ECO:0000313" key="4">
    <source>
        <dbReference type="Proteomes" id="UP000253551"/>
    </source>
</evidence>
<dbReference type="SUPFAM" id="SSF81383">
    <property type="entry name" value="F-box domain"/>
    <property type="match status" value="1"/>
</dbReference>
<dbReference type="SMART" id="SM00256">
    <property type="entry name" value="FBOX"/>
    <property type="match status" value="1"/>
</dbReference>
<dbReference type="OrthoDB" id="629492at2759"/>
<protein>
    <recommendedName>
        <fullName evidence="2">F-box domain-containing protein</fullName>
    </recommendedName>
</protein>
<accession>A0A367JZS2</accession>
<dbReference type="AlphaFoldDB" id="A0A367JZS2"/>
<dbReference type="GO" id="GO:0019005">
    <property type="term" value="C:SCF ubiquitin ligase complex"/>
    <property type="evidence" value="ECO:0007669"/>
    <property type="project" value="TreeGrafter"/>
</dbReference>
<dbReference type="InterPro" id="IPR036047">
    <property type="entry name" value="F-box-like_dom_sf"/>
</dbReference>
<comment type="caution">
    <text evidence="3">The sequence shown here is derived from an EMBL/GenBank/DDBJ whole genome shotgun (WGS) entry which is preliminary data.</text>
</comment>
<dbReference type="SUPFAM" id="SSF52047">
    <property type="entry name" value="RNI-like"/>
    <property type="match status" value="1"/>
</dbReference>
<name>A0A367JZS2_RHIST</name>
<dbReference type="SUPFAM" id="SSF48452">
    <property type="entry name" value="TPR-like"/>
    <property type="match status" value="1"/>
</dbReference>
<keyword evidence="1" id="KW-0732">Signal</keyword>
<dbReference type="Gene3D" id="3.80.10.10">
    <property type="entry name" value="Ribonuclease Inhibitor"/>
    <property type="match status" value="1"/>
</dbReference>
<dbReference type="InterPro" id="IPR032675">
    <property type="entry name" value="LRR_dom_sf"/>
</dbReference>
<feature type="signal peptide" evidence="1">
    <location>
        <begin position="1"/>
        <end position="16"/>
    </location>
</feature>
<keyword evidence="4" id="KW-1185">Reference proteome</keyword>
<dbReference type="Proteomes" id="UP000253551">
    <property type="component" value="Unassembled WGS sequence"/>
</dbReference>